<dbReference type="Gene3D" id="1.10.4030.10">
    <property type="entry name" value="Porin chaperone SurA, peptide-binding domain"/>
    <property type="match status" value="1"/>
</dbReference>
<evidence type="ECO:0000313" key="1">
    <source>
        <dbReference type="EMBL" id="XCI27988.1"/>
    </source>
</evidence>
<dbReference type="Pfam" id="PF13624">
    <property type="entry name" value="SurA_N_3"/>
    <property type="match status" value="1"/>
</dbReference>
<sequence length="236" mass="26771">MFKKISVFLVFALMGAIIVGCGSGSDDLPEVLALVNGEEISKEDFEAEFEQYLLGLQQQGHDLDALKDDPQFKEFKPQVQQQILDQLISVELINQGAADQGVTKDSVQGELDEFMSMVIEGEFGGDKDEFEKVIEEQLDLSIDEYKELLVQDLVQEEYLEKNIDFDAISVSKEDMKEVYDQQVEMMEAQGMEEIPGFDEIAMVIEEQLMDEQVGLKVQDFIEDLRADSDVEVKVEF</sequence>
<dbReference type="SUPFAM" id="SSF109998">
    <property type="entry name" value="Triger factor/SurA peptide-binding domain-like"/>
    <property type="match status" value="1"/>
</dbReference>
<organism evidence="1">
    <name type="scientific">Proteinivorax hydrogeniformans</name>
    <dbReference type="NCBI Taxonomy" id="1826727"/>
    <lineage>
        <taxon>Bacteria</taxon>
        <taxon>Bacillati</taxon>
        <taxon>Bacillota</taxon>
        <taxon>Clostridia</taxon>
        <taxon>Eubacteriales</taxon>
        <taxon>Proteinivoracaceae</taxon>
        <taxon>Proteinivorax</taxon>
    </lineage>
</organism>
<dbReference type="InterPro" id="IPR027304">
    <property type="entry name" value="Trigger_fact/SurA_dom_sf"/>
</dbReference>
<dbReference type="PANTHER" id="PTHR47245">
    <property type="entry name" value="PEPTIDYLPROLYL ISOMERASE"/>
    <property type="match status" value="1"/>
</dbReference>
<dbReference type="PANTHER" id="PTHR47245:SF2">
    <property type="entry name" value="PEPTIDYL-PROLYL CIS-TRANS ISOMERASE HP_0175-RELATED"/>
    <property type="match status" value="1"/>
</dbReference>
<gene>
    <name evidence="1" type="ORF">PRVXH_001920</name>
</gene>
<dbReference type="EMBL" id="CP159485">
    <property type="protein sequence ID" value="XCI27988.1"/>
    <property type="molecule type" value="Genomic_DNA"/>
</dbReference>
<dbReference type="InterPro" id="IPR050245">
    <property type="entry name" value="PrsA_foldase"/>
</dbReference>
<dbReference type="PROSITE" id="PS51257">
    <property type="entry name" value="PROKAR_LIPOPROTEIN"/>
    <property type="match status" value="1"/>
</dbReference>
<dbReference type="RefSeq" id="WP_353892565.1">
    <property type="nucleotide sequence ID" value="NZ_CP159485.1"/>
</dbReference>
<reference evidence="1" key="1">
    <citation type="journal article" date="2018" name="Antonie Van Leeuwenhoek">
        <title>Proteinivorax hydrogeniformans sp. nov., an anaerobic, haloalkaliphilic bacterium fermenting proteinaceous compounds with high hydrogen production.</title>
        <authorList>
            <person name="Boltyanskaya Y."/>
            <person name="Detkova E."/>
            <person name="Pimenov N."/>
            <person name="Kevbrin V."/>
        </authorList>
    </citation>
    <scope>NUCLEOTIDE SEQUENCE</scope>
    <source>
        <strain evidence="1">Z-710</strain>
    </source>
</reference>
<name>A0AAU8HR19_9FIRM</name>
<protein>
    <submittedName>
        <fullName evidence="1">SurA N-terminal domain-containing protein</fullName>
    </submittedName>
</protein>
<reference evidence="1" key="2">
    <citation type="submission" date="2024-06" db="EMBL/GenBank/DDBJ databases">
        <authorList>
            <person name="Petrova K.O."/>
            <person name="Toshchakov S.V."/>
            <person name="Boltjanskaja Y.V."/>
            <person name="Kevbrin V.V."/>
        </authorList>
    </citation>
    <scope>NUCLEOTIDE SEQUENCE</scope>
    <source>
        <strain evidence="1">Z-710</strain>
    </source>
</reference>
<dbReference type="AlphaFoldDB" id="A0AAU8HR19"/>
<proteinExistence type="predicted"/>
<accession>A0AAU8HR19</accession>